<name>A0A0E9Y1F8_ANGAN</name>
<evidence type="ECO:0000313" key="1">
    <source>
        <dbReference type="EMBL" id="JAI07794.1"/>
    </source>
</evidence>
<reference evidence="1" key="2">
    <citation type="journal article" date="2015" name="Fish Shellfish Immunol.">
        <title>Early steps in the European eel (Anguilla anguilla)-Vibrio vulnificus interaction in the gills: Role of the RtxA13 toxin.</title>
        <authorList>
            <person name="Callol A."/>
            <person name="Pajuelo D."/>
            <person name="Ebbesson L."/>
            <person name="Teles M."/>
            <person name="MacKenzie S."/>
            <person name="Amaro C."/>
        </authorList>
    </citation>
    <scope>NUCLEOTIDE SEQUENCE</scope>
</reference>
<dbReference type="EMBL" id="GBXM01000784">
    <property type="protein sequence ID" value="JAI07794.1"/>
    <property type="molecule type" value="Transcribed_RNA"/>
</dbReference>
<sequence length="34" mass="4402">MQSIFKLSHYLFWTYCKFKKIKERIFKMVLIMWL</sequence>
<proteinExistence type="predicted"/>
<reference evidence="1" key="1">
    <citation type="submission" date="2014-11" db="EMBL/GenBank/DDBJ databases">
        <authorList>
            <person name="Amaro Gonzalez C."/>
        </authorList>
    </citation>
    <scope>NUCLEOTIDE SEQUENCE</scope>
</reference>
<dbReference type="AlphaFoldDB" id="A0A0E9Y1F8"/>
<protein>
    <submittedName>
        <fullName evidence="1">Uncharacterized protein</fullName>
    </submittedName>
</protein>
<accession>A0A0E9Y1F8</accession>
<organism evidence="1">
    <name type="scientific">Anguilla anguilla</name>
    <name type="common">European freshwater eel</name>
    <name type="synonym">Muraena anguilla</name>
    <dbReference type="NCBI Taxonomy" id="7936"/>
    <lineage>
        <taxon>Eukaryota</taxon>
        <taxon>Metazoa</taxon>
        <taxon>Chordata</taxon>
        <taxon>Craniata</taxon>
        <taxon>Vertebrata</taxon>
        <taxon>Euteleostomi</taxon>
        <taxon>Actinopterygii</taxon>
        <taxon>Neopterygii</taxon>
        <taxon>Teleostei</taxon>
        <taxon>Anguilliformes</taxon>
        <taxon>Anguillidae</taxon>
        <taxon>Anguilla</taxon>
    </lineage>
</organism>